<name>A0A511DN52_9PSEU</name>
<gene>
    <name evidence="3" type="ORF">PSU4_51950</name>
</gene>
<protein>
    <submittedName>
        <fullName evidence="3">Translation repressor RelE</fullName>
    </submittedName>
</protein>
<evidence type="ECO:0000313" key="4">
    <source>
        <dbReference type="Proteomes" id="UP000321685"/>
    </source>
</evidence>
<dbReference type="RefSeq" id="WP_246115349.1">
    <property type="nucleotide sequence ID" value="NZ_BJVJ01000081.1"/>
</dbReference>
<dbReference type="AlphaFoldDB" id="A0A511DN52"/>
<comment type="caution">
    <text evidence="3">The sequence shown here is derived from an EMBL/GenBank/DDBJ whole genome shotgun (WGS) entry which is preliminary data.</text>
</comment>
<dbReference type="Gene3D" id="3.30.2310.20">
    <property type="entry name" value="RelE-like"/>
    <property type="match status" value="1"/>
</dbReference>
<organism evidence="3 4">
    <name type="scientific">Pseudonocardia sulfidoxydans NBRC 16205</name>
    <dbReference type="NCBI Taxonomy" id="1223511"/>
    <lineage>
        <taxon>Bacteria</taxon>
        <taxon>Bacillati</taxon>
        <taxon>Actinomycetota</taxon>
        <taxon>Actinomycetes</taxon>
        <taxon>Pseudonocardiales</taxon>
        <taxon>Pseudonocardiaceae</taxon>
        <taxon>Pseudonocardia</taxon>
    </lineage>
</organism>
<evidence type="ECO:0000256" key="2">
    <source>
        <dbReference type="ARBA" id="ARBA00022649"/>
    </source>
</evidence>
<evidence type="ECO:0000313" key="3">
    <source>
        <dbReference type="EMBL" id="GEL26241.1"/>
    </source>
</evidence>
<keyword evidence="2" id="KW-1277">Toxin-antitoxin system</keyword>
<evidence type="ECO:0000256" key="1">
    <source>
        <dbReference type="ARBA" id="ARBA00006226"/>
    </source>
</evidence>
<dbReference type="Pfam" id="PF05016">
    <property type="entry name" value="ParE_toxin"/>
    <property type="match status" value="1"/>
</dbReference>
<reference evidence="3 4" key="1">
    <citation type="submission" date="2019-07" db="EMBL/GenBank/DDBJ databases">
        <title>Whole genome shotgun sequence of Pseudonocardia sulfidoxydans NBRC 16205.</title>
        <authorList>
            <person name="Hosoyama A."/>
            <person name="Uohara A."/>
            <person name="Ohji S."/>
            <person name="Ichikawa N."/>
        </authorList>
    </citation>
    <scope>NUCLEOTIDE SEQUENCE [LARGE SCALE GENOMIC DNA]</scope>
    <source>
        <strain evidence="3 4">NBRC 16205</strain>
    </source>
</reference>
<dbReference type="InterPro" id="IPR007712">
    <property type="entry name" value="RelE/ParE_toxin"/>
</dbReference>
<dbReference type="PANTHER" id="PTHR35601:SF1">
    <property type="entry name" value="TOXIN RELE"/>
    <property type="match status" value="1"/>
</dbReference>
<accession>A0A511DN52</accession>
<dbReference type="EMBL" id="BJVJ01000081">
    <property type="protein sequence ID" value="GEL26241.1"/>
    <property type="molecule type" value="Genomic_DNA"/>
</dbReference>
<proteinExistence type="inferred from homology"/>
<dbReference type="PANTHER" id="PTHR35601">
    <property type="entry name" value="TOXIN RELE"/>
    <property type="match status" value="1"/>
</dbReference>
<dbReference type="SUPFAM" id="SSF143011">
    <property type="entry name" value="RelE-like"/>
    <property type="match status" value="1"/>
</dbReference>
<comment type="similarity">
    <text evidence="1">Belongs to the RelE toxin family.</text>
</comment>
<keyword evidence="4" id="KW-1185">Reference proteome</keyword>
<sequence>MPERYSIEVRPAALTMLRTLDPPVSRRVLTAIQRLAEDPRPAGVKTLVGSPGLLRLRVGDYRVVYSVEDGRLLVVVVHLAHRREVYRGGPW</sequence>
<dbReference type="InterPro" id="IPR035093">
    <property type="entry name" value="RelE/ParE_toxin_dom_sf"/>
</dbReference>
<dbReference type="Proteomes" id="UP000321685">
    <property type="component" value="Unassembled WGS sequence"/>
</dbReference>